<sequence>MACTQISVTHPTAGTDTRIHVLTPEPTIMMNSQQNHTVETHHEQFQEQTTTMTMDTTLMKHDNVDFQVEILTKVFCECLDSCAPIATRKITRPSAPWLTNDIKEAMHIRNQIQKELKINRYDMILQERYKIEKKRVRSLINVSKKDFYKKQFNDPRYDTAASWKVIRGMIPNEKTTSESSEYITELKDKADYFNNYFANVGKNTYEKTQEDVNSVNMSNCFKGQFFHYFGWPPLDFGWSLADVLKKNQDTQQQQQESFENSDNNISKPKTKKQDSCGNDSLSTSNKRVTKNGTDMEIGTWSNDMAVDPPTPPFNADEDMNTVEDFEIDTFDPNVALPDNLTLLEGFTASDDVEGELGADWGTGITERRTKSGCHREINGEVFRVGSPSNFESDSWDIFGGRGHSGYGSYGGYDSYGGYGDFQGLADDLEGCESDVSSDIDDDDKSQMDKIWNEDGGKARAGLIVDEGSSDEEVDYHWPSDDNFIKEKELHFQMYLDKTYECILKSSNYLGEDEPLIIEKACRKNVTSECKFTPSLQIVSPSRSVPQGCEPKVLKDCDNAQQSTSPVVRTVNRIETLTIRVPDSNDDKSLWNSEYNEGLFSFDFQPDLASHPGPSPSVILQALTMSNANDGVNLERLETIGDSFLKYAITTFLYCTYPHRHEGKLSYLRSKQVSNLNLYRLGKRKGLGECMVATKFEPHDNWLPPGYFVPRELEEALIDSGVPAGHWNMADLPGLHDLASDEIRRLVQERSEQIKRNKTEQASADLIATQNPHDLPIFIPYNLLTQHSIPDKSIADCVEALIGAYLTTCGPRGALLFMSWLGIEVLPYEVEILPTGERITYGHLDPPQSPLHHCPISQTEEQLELLLSGYQVFEEKIGYFFQDRSYLLQAFTHASYYKNRLTDCYQRLEFLGDAVLDYLITRHLYEDKRQHSPGALTDLRSALVNNTIFASLAVKYDYHKYFRHFSPGLDRVVRDFVKMQEENGHKINEE</sequence>
<dbReference type="GO" id="GO:0003723">
    <property type="term" value="F:RNA binding"/>
    <property type="evidence" value="ECO:0007669"/>
    <property type="project" value="TreeGrafter"/>
</dbReference>
<dbReference type="GO" id="GO:0004530">
    <property type="term" value="F:deoxyribonuclease I activity"/>
    <property type="evidence" value="ECO:0007669"/>
    <property type="project" value="TreeGrafter"/>
</dbReference>
<reference evidence="4 5" key="1">
    <citation type="submission" date="2023-11" db="EMBL/GenBank/DDBJ databases">
        <title>Halocaridina rubra genome assembly.</title>
        <authorList>
            <person name="Smith C."/>
        </authorList>
    </citation>
    <scope>NUCLEOTIDE SEQUENCE [LARGE SCALE GENOMIC DNA]</scope>
    <source>
        <strain evidence="4">EP-1</strain>
        <tissue evidence="4">Whole</tissue>
    </source>
</reference>
<keyword evidence="5" id="KW-1185">Reference proteome</keyword>
<dbReference type="GO" id="GO:0005737">
    <property type="term" value="C:cytoplasm"/>
    <property type="evidence" value="ECO:0007669"/>
    <property type="project" value="TreeGrafter"/>
</dbReference>
<evidence type="ECO:0000313" key="5">
    <source>
        <dbReference type="Proteomes" id="UP001381693"/>
    </source>
</evidence>
<proteinExistence type="predicted"/>
<dbReference type="EMBL" id="JAXCGZ010004310">
    <property type="protein sequence ID" value="KAK7081970.1"/>
    <property type="molecule type" value="Genomic_DNA"/>
</dbReference>
<dbReference type="PROSITE" id="PS00517">
    <property type="entry name" value="RNASE_3_1"/>
    <property type="match status" value="1"/>
</dbReference>
<feature type="compositionally biased region" description="Low complexity" evidence="2">
    <location>
        <begin position="249"/>
        <end position="264"/>
    </location>
</feature>
<comment type="caution">
    <text evidence="4">The sequence shown here is derived from an EMBL/GenBank/DDBJ whole genome shotgun (WGS) entry which is preliminary data.</text>
</comment>
<organism evidence="4 5">
    <name type="scientific">Halocaridina rubra</name>
    <name type="common">Hawaiian red shrimp</name>
    <dbReference type="NCBI Taxonomy" id="373956"/>
    <lineage>
        <taxon>Eukaryota</taxon>
        <taxon>Metazoa</taxon>
        <taxon>Ecdysozoa</taxon>
        <taxon>Arthropoda</taxon>
        <taxon>Crustacea</taxon>
        <taxon>Multicrustacea</taxon>
        <taxon>Malacostraca</taxon>
        <taxon>Eumalacostraca</taxon>
        <taxon>Eucarida</taxon>
        <taxon>Decapoda</taxon>
        <taxon>Pleocyemata</taxon>
        <taxon>Caridea</taxon>
        <taxon>Atyoidea</taxon>
        <taxon>Atyidae</taxon>
        <taxon>Halocaridina</taxon>
    </lineage>
</organism>
<evidence type="ECO:0000259" key="3">
    <source>
        <dbReference type="PROSITE" id="PS50142"/>
    </source>
</evidence>
<dbReference type="SUPFAM" id="SSF69065">
    <property type="entry name" value="RNase III domain-like"/>
    <property type="match status" value="2"/>
</dbReference>
<dbReference type="FunFam" id="1.10.1520.10:FF:000005">
    <property type="entry name" value="Putative endoribonuclease dicer"/>
    <property type="match status" value="1"/>
</dbReference>
<dbReference type="PANTHER" id="PTHR14950">
    <property type="entry name" value="DICER-RELATED"/>
    <property type="match status" value="1"/>
</dbReference>
<dbReference type="CDD" id="cd00593">
    <property type="entry name" value="RIBOc"/>
    <property type="match status" value="2"/>
</dbReference>
<dbReference type="GO" id="GO:0005634">
    <property type="term" value="C:nucleus"/>
    <property type="evidence" value="ECO:0007669"/>
    <property type="project" value="TreeGrafter"/>
</dbReference>
<name>A0AAN9ADC5_HALRR</name>
<feature type="domain" description="RNase III" evidence="3">
    <location>
        <begin position="617"/>
        <end position="809"/>
    </location>
</feature>
<dbReference type="InterPro" id="IPR036389">
    <property type="entry name" value="RNase_III_sf"/>
</dbReference>
<feature type="domain" description="RNase III" evidence="3">
    <location>
        <begin position="869"/>
        <end position="962"/>
    </location>
</feature>
<dbReference type="PROSITE" id="PS50142">
    <property type="entry name" value="RNASE_3_2"/>
    <property type="match status" value="2"/>
</dbReference>
<feature type="region of interest" description="Disordered" evidence="2">
    <location>
        <begin position="247"/>
        <end position="306"/>
    </location>
</feature>
<dbReference type="GO" id="GO:0030422">
    <property type="term" value="P:siRNA processing"/>
    <property type="evidence" value="ECO:0007669"/>
    <property type="project" value="TreeGrafter"/>
</dbReference>
<dbReference type="Pfam" id="PF00636">
    <property type="entry name" value="Ribonuclease_3"/>
    <property type="match status" value="2"/>
</dbReference>
<gene>
    <name evidence="4" type="primary">DICER1_3</name>
    <name evidence="4" type="ORF">SK128_021726</name>
</gene>
<dbReference type="Gene3D" id="1.10.1520.10">
    <property type="entry name" value="Ribonuclease III domain"/>
    <property type="match status" value="2"/>
</dbReference>
<dbReference type="InterPro" id="IPR000999">
    <property type="entry name" value="RNase_III_dom"/>
</dbReference>
<dbReference type="Proteomes" id="UP001381693">
    <property type="component" value="Unassembled WGS sequence"/>
</dbReference>
<dbReference type="GO" id="GO:0031054">
    <property type="term" value="P:pre-miRNA processing"/>
    <property type="evidence" value="ECO:0007669"/>
    <property type="project" value="TreeGrafter"/>
</dbReference>
<feature type="non-terminal residue" evidence="4">
    <location>
        <position position="989"/>
    </location>
</feature>
<protein>
    <submittedName>
        <fullName evidence="4">Endoribonuclease Dicer</fullName>
    </submittedName>
</protein>
<dbReference type="GO" id="GO:0070578">
    <property type="term" value="C:RISC-loading complex"/>
    <property type="evidence" value="ECO:0007669"/>
    <property type="project" value="TreeGrafter"/>
</dbReference>
<evidence type="ECO:0000256" key="1">
    <source>
        <dbReference type="ARBA" id="ARBA00022801"/>
    </source>
</evidence>
<dbReference type="GO" id="GO:0004525">
    <property type="term" value="F:ribonuclease III activity"/>
    <property type="evidence" value="ECO:0007669"/>
    <property type="project" value="InterPro"/>
</dbReference>
<accession>A0AAN9ADC5</accession>
<dbReference type="SMART" id="SM00535">
    <property type="entry name" value="RIBOc"/>
    <property type="match status" value="2"/>
</dbReference>
<dbReference type="AlphaFoldDB" id="A0AAN9ADC5"/>
<dbReference type="PANTHER" id="PTHR14950:SF37">
    <property type="entry name" value="ENDORIBONUCLEASE DICER"/>
    <property type="match status" value="1"/>
</dbReference>
<dbReference type="GO" id="GO:0006309">
    <property type="term" value="P:apoptotic DNA fragmentation"/>
    <property type="evidence" value="ECO:0007669"/>
    <property type="project" value="TreeGrafter"/>
</dbReference>
<keyword evidence="1" id="KW-0378">Hydrolase</keyword>
<feature type="compositionally biased region" description="Polar residues" evidence="2">
    <location>
        <begin position="275"/>
        <end position="292"/>
    </location>
</feature>
<evidence type="ECO:0000256" key="2">
    <source>
        <dbReference type="SAM" id="MobiDB-lite"/>
    </source>
</evidence>
<evidence type="ECO:0000313" key="4">
    <source>
        <dbReference type="EMBL" id="KAK7081970.1"/>
    </source>
</evidence>